<dbReference type="InterPro" id="IPR015168">
    <property type="entry name" value="SsuA/THI5"/>
</dbReference>
<dbReference type="Gene3D" id="3.40.190.10">
    <property type="entry name" value="Periplasmic binding protein-like II"/>
    <property type="match status" value="2"/>
</dbReference>
<dbReference type="AlphaFoldDB" id="A0A9X1NSA3"/>
<evidence type="ECO:0000313" key="4">
    <source>
        <dbReference type="Proteomes" id="UP001139089"/>
    </source>
</evidence>
<dbReference type="RefSeq" id="WP_231813522.1">
    <property type="nucleotide sequence ID" value="NZ_JAJOZR010000005.1"/>
</dbReference>
<organism evidence="3 4">
    <name type="scientific">Rhizobium quercicola</name>
    <dbReference type="NCBI Taxonomy" id="2901226"/>
    <lineage>
        <taxon>Bacteria</taxon>
        <taxon>Pseudomonadati</taxon>
        <taxon>Pseudomonadota</taxon>
        <taxon>Alphaproteobacteria</taxon>
        <taxon>Hyphomicrobiales</taxon>
        <taxon>Rhizobiaceae</taxon>
        <taxon>Rhizobium/Agrobacterium group</taxon>
        <taxon>Rhizobium</taxon>
    </lineage>
</organism>
<dbReference type="Proteomes" id="UP001139089">
    <property type="component" value="Unassembled WGS sequence"/>
</dbReference>
<protein>
    <submittedName>
        <fullName evidence="3">ABC transporter substrate-binding protein</fullName>
    </submittedName>
</protein>
<name>A0A9X1NSA3_9HYPH</name>
<evidence type="ECO:0000256" key="1">
    <source>
        <dbReference type="SAM" id="SignalP"/>
    </source>
</evidence>
<sequence length="340" mass="37499">MRAFSTVRSLATSSFFALLGLSAKVAEGADTVRFGTDWLAEADHGGFYQAVADGTYARYGLNVEIVQGGPAAMNRNLLLAGKLDFYLGTQQEQLVGIEQGIPLVDVAAFYQKNAQVILAHPDRGIETFADLARLETIYMTQGGFGAYFAWMKANFPGFRDEQYRPYNFSSAPFLANRNAAQQGLITSEPYEIERQTGLEPRIFLLADSGYRPYAAMITTQKSLIDTHPDLVQRFVDASIEGWYAYLYGDNTAANALIRAANPEMSDGQIAYAIDKIKQYGIVDSGDALEKGIGCMTAERYRQLADELVKAKLIRPDTDPAKAFDTRFSCKGVGLDRKPEH</sequence>
<dbReference type="InterPro" id="IPR027939">
    <property type="entry name" value="NMT1/THI5"/>
</dbReference>
<feature type="signal peptide" evidence="1">
    <location>
        <begin position="1"/>
        <end position="28"/>
    </location>
</feature>
<dbReference type="EMBL" id="JAJOZR010000005">
    <property type="protein sequence ID" value="MCD7109124.1"/>
    <property type="molecule type" value="Genomic_DNA"/>
</dbReference>
<comment type="caution">
    <text evidence="3">The sequence shown here is derived from an EMBL/GenBank/DDBJ whole genome shotgun (WGS) entry which is preliminary data.</text>
</comment>
<evidence type="ECO:0000259" key="2">
    <source>
        <dbReference type="Pfam" id="PF09084"/>
    </source>
</evidence>
<keyword evidence="4" id="KW-1185">Reference proteome</keyword>
<dbReference type="SUPFAM" id="SSF53850">
    <property type="entry name" value="Periplasmic binding protein-like II"/>
    <property type="match status" value="1"/>
</dbReference>
<gene>
    <name evidence="3" type="ORF">LRX75_08715</name>
</gene>
<evidence type="ECO:0000313" key="3">
    <source>
        <dbReference type="EMBL" id="MCD7109124.1"/>
    </source>
</evidence>
<reference evidence="3" key="1">
    <citation type="submission" date="2021-12" db="EMBL/GenBank/DDBJ databases">
        <authorList>
            <person name="Li Y."/>
        </authorList>
    </citation>
    <scope>NUCLEOTIDE SEQUENCE</scope>
    <source>
        <strain evidence="3">DKSPLA3</strain>
    </source>
</reference>
<dbReference type="PANTHER" id="PTHR31528">
    <property type="entry name" value="4-AMINO-5-HYDROXYMETHYL-2-METHYLPYRIMIDINE PHOSPHATE SYNTHASE THI11-RELATED"/>
    <property type="match status" value="1"/>
</dbReference>
<accession>A0A9X1NSA3</accession>
<feature type="chain" id="PRO_5040775054" evidence="1">
    <location>
        <begin position="29"/>
        <end position="340"/>
    </location>
</feature>
<keyword evidence="1" id="KW-0732">Signal</keyword>
<feature type="domain" description="SsuA/THI5-like" evidence="2">
    <location>
        <begin position="42"/>
        <end position="244"/>
    </location>
</feature>
<dbReference type="GO" id="GO:0009228">
    <property type="term" value="P:thiamine biosynthetic process"/>
    <property type="evidence" value="ECO:0007669"/>
    <property type="project" value="InterPro"/>
</dbReference>
<proteinExistence type="predicted"/>
<dbReference type="PANTHER" id="PTHR31528:SF3">
    <property type="entry name" value="THIAMINE BIOSYNTHESIS PROTEIN HI_0357-RELATED"/>
    <property type="match status" value="1"/>
</dbReference>
<dbReference type="Pfam" id="PF09084">
    <property type="entry name" value="NMT1"/>
    <property type="match status" value="1"/>
</dbReference>